<dbReference type="RefSeq" id="WP_344506953.1">
    <property type="nucleotide sequence ID" value="NZ_BAAAQD010000016.1"/>
</dbReference>
<evidence type="ECO:0000256" key="1">
    <source>
        <dbReference type="SAM" id="MobiDB-lite"/>
    </source>
</evidence>
<keyword evidence="2" id="KW-1133">Transmembrane helix</keyword>
<protein>
    <recommendedName>
        <fullName evidence="5">Lipoprotein</fullName>
    </recommendedName>
</protein>
<keyword evidence="4" id="KW-1185">Reference proteome</keyword>
<accession>A0ABN2BL06</accession>
<feature type="transmembrane region" description="Helical" evidence="2">
    <location>
        <begin position="265"/>
        <end position="285"/>
    </location>
</feature>
<dbReference type="Proteomes" id="UP001501470">
    <property type="component" value="Unassembled WGS sequence"/>
</dbReference>
<comment type="caution">
    <text evidence="3">The sequence shown here is derived from an EMBL/GenBank/DDBJ whole genome shotgun (WGS) entry which is preliminary data.</text>
</comment>
<evidence type="ECO:0000256" key="2">
    <source>
        <dbReference type="SAM" id="Phobius"/>
    </source>
</evidence>
<feature type="region of interest" description="Disordered" evidence="1">
    <location>
        <begin position="292"/>
        <end position="317"/>
    </location>
</feature>
<feature type="transmembrane region" description="Helical" evidence="2">
    <location>
        <begin position="234"/>
        <end position="253"/>
    </location>
</feature>
<keyword evidence="2" id="KW-0472">Membrane</keyword>
<name>A0ABN2BL06_9ACTN</name>
<evidence type="ECO:0008006" key="5">
    <source>
        <dbReference type="Google" id="ProtNLM"/>
    </source>
</evidence>
<feature type="transmembrane region" description="Helical" evidence="2">
    <location>
        <begin position="202"/>
        <end position="222"/>
    </location>
</feature>
<gene>
    <name evidence="3" type="ORF">GCM10009827_070940</name>
</gene>
<organism evidence="3 4">
    <name type="scientific">Dactylosporangium maewongense</name>
    <dbReference type="NCBI Taxonomy" id="634393"/>
    <lineage>
        <taxon>Bacteria</taxon>
        <taxon>Bacillati</taxon>
        <taxon>Actinomycetota</taxon>
        <taxon>Actinomycetes</taxon>
        <taxon>Micromonosporales</taxon>
        <taxon>Micromonosporaceae</taxon>
        <taxon>Dactylosporangium</taxon>
    </lineage>
</organism>
<reference evidence="3 4" key="1">
    <citation type="journal article" date="2019" name="Int. J. Syst. Evol. Microbiol.">
        <title>The Global Catalogue of Microorganisms (GCM) 10K type strain sequencing project: providing services to taxonomists for standard genome sequencing and annotation.</title>
        <authorList>
            <consortium name="The Broad Institute Genomics Platform"/>
            <consortium name="The Broad Institute Genome Sequencing Center for Infectious Disease"/>
            <person name="Wu L."/>
            <person name="Ma J."/>
        </authorList>
    </citation>
    <scope>NUCLEOTIDE SEQUENCE [LARGE SCALE GENOMIC DNA]</scope>
    <source>
        <strain evidence="3 4">JCM 15933</strain>
    </source>
</reference>
<sequence length="317" mass="32889">MNRRGQVLVVLLGGVLLSGLLWSCTSGTAGQHADELGEVTAVLDSAPGTVVVHVLRHERTTAWRVDDSGEAVEWIEGEVAAGTPQARQCQQDLCYRVPGDALRVEQSTDGGTTFGTVWEVSGEAYTRLGAKYPRLGDPAQHLSSRSLVVHAVPGGHVVFVADGRDGLLYRDVRGAWHRLGSPDSGEGCCYYEPPPSLAAPSLTGLPLLAGAGTAAVILLFGLVPTARRRAWRGLPVVAAIAALGGLNAGIAATLQDVGMFPGPMYSVPLILAVTAGGGIFAHRLATTDGAPLRRAGTEQAAQPDDAASPVDGDDPQP</sequence>
<proteinExistence type="predicted"/>
<evidence type="ECO:0000313" key="4">
    <source>
        <dbReference type="Proteomes" id="UP001501470"/>
    </source>
</evidence>
<dbReference type="EMBL" id="BAAAQD010000016">
    <property type="protein sequence ID" value="GAA1541303.1"/>
    <property type="molecule type" value="Genomic_DNA"/>
</dbReference>
<keyword evidence="2" id="KW-0812">Transmembrane</keyword>
<evidence type="ECO:0000313" key="3">
    <source>
        <dbReference type="EMBL" id="GAA1541303.1"/>
    </source>
</evidence>